<dbReference type="GO" id="GO:0016651">
    <property type="term" value="F:oxidoreductase activity, acting on NAD(P)H"/>
    <property type="evidence" value="ECO:0007669"/>
    <property type="project" value="InterPro"/>
</dbReference>
<reference evidence="5" key="1">
    <citation type="journal article" date="2023" name="Mol. Phylogenet. Evol.">
        <title>Genome-scale phylogeny and comparative genomics of the fungal order Sordariales.</title>
        <authorList>
            <person name="Hensen N."/>
            <person name="Bonometti L."/>
            <person name="Westerberg I."/>
            <person name="Brannstrom I.O."/>
            <person name="Guillou S."/>
            <person name="Cros-Aarteil S."/>
            <person name="Calhoun S."/>
            <person name="Haridas S."/>
            <person name="Kuo A."/>
            <person name="Mondo S."/>
            <person name="Pangilinan J."/>
            <person name="Riley R."/>
            <person name="LaButti K."/>
            <person name="Andreopoulos B."/>
            <person name="Lipzen A."/>
            <person name="Chen C."/>
            <person name="Yan M."/>
            <person name="Daum C."/>
            <person name="Ng V."/>
            <person name="Clum A."/>
            <person name="Steindorff A."/>
            <person name="Ohm R.A."/>
            <person name="Martin F."/>
            <person name="Silar P."/>
            <person name="Natvig D.O."/>
            <person name="Lalanne C."/>
            <person name="Gautier V."/>
            <person name="Ament-Velasquez S.L."/>
            <person name="Kruys A."/>
            <person name="Hutchinson M.I."/>
            <person name="Powell A.J."/>
            <person name="Barry K."/>
            <person name="Miller A.N."/>
            <person name="Grigoriev I.V."/>
            <person name="Debuchy R."/>
            <person name="Gladieux P."/>
            <person name="Hiltunen Thoren M."/>
            <person name="Johannesson H."/>
        </authorList>
    </citation>
    <scope>NUCLEOTIDE SEQUENCE [LARGE SCALE GENOMIC DNA]</scope>
    <source>
        <strain evidence="5">CBS 340.73</strain>
    </source>
</reference>
<feature type="domain" description="Enoyl reductase (ER)" evidence="3">
    <location>
        <begin position="16"/>
        <end position="385"/>
    </location>
</feature>
<evidence type="ECO:0000259" key="3">
    <source>
        <dbReference type="SMART" id="SM00829"/>
    </source>
</evidence>
<evidence type="ECO:0000313" key="4">
    <source>
        <dbReference type="EMBL" id="KAK3934430.1"/>
    </source>
</evidence>
<dbReference type="PANTHER" id="PTHR45348">
    <property type="entry name" value="HYPOTHETICAL OXIDOREDUCTASE (EUROFUNG)"/>
    <property type="match status" value="1"/>
</dbReference>
<proteinExistence type="inferred from homology"/>
<dbReference type="InterPro" id="IPR011032">
    <property type="entry name" value="GroES-like_sf"/>
</dbReference>
<protein>
    <submittedName>
        <fullName evidence="4">Enoyl-reductase</fullName>
    </submittedName>
</protein>
<dbReference type="InterPro" id="IPR036291">
    <property type="entry name" value="NAD(P)-bd_dom_sf"/>
</dbReference>
<organism evidence="4 5">
    <name type="scientific">Diplogelasinospora grovesii</name>
    <dbReference type="NCBI Taxonomy" id="303347"/>
    <lineage>
        <taxon>Eukaryota</taxon>
        <taxon>Fungi</taxon>
        <taxon>Dikarya</taxon>
        <taxon>Ascomycota</taxon>
        <taxon>Pezizomycotina</taxon>
        <taxon>Sordariomycetes</taxon>
        <taxon>Sordariomycetidae</taxon>
        <taxon>Sordariales</taxon>
        <taxon>Diplogelasinosporaceae</taxon>
        <taxon>Diplogelasinospora</taxon>
    </lineage>
</organism>
<dbReference type="SMART" id="SM00829">
    <property type="entry name" value="PKS_ER"/>
    <property type="match status" value="1"/>
</dbReference>
<dbReference type="InterPro" id="IPR020843">
    <property type="entry name" value="ER"/>
</dbReference>
<dbReference type="Proteomes" id="UP001303473">
    <property type="component" value="Unassembled WGS sequence"/>
</dbReference>
<dbReference type="InterPro" id="IPR013154">
    <property type="entry name" value="ADH-like_N"/>
</dbReference>
<comment type="similarity">
    <text evidence="1">Belongs to the zinc-containing alcohol dehydrogenase family.</text>
</comment>
<evidence type="ECO:0000313" key="5">
    <source>
        <dbReference type="Proteomes" id="UP001303473"/>
    </source>
</evidence>
<accession>A0AAN6RZ11</accession>
<name>A0AAN6RZ11_9PEZI</name>
<dbReference type="InterPro" id="IPR047122">
    <property type="entry name" value="Trans-enoyl_RdTase-like"/>
</dbReference>
<dbReference type="SUPFAM" id="SSF50129">
    <property type="entry name" value="GroES-like"/>
    <property type="match status" value="1"/>
</dbReference>
<dbReference type="CDD" id="cd08249">
    <property type="entry name" value="enoyl_reductase_like"/>
    <property type="match status" value="1"/>
</dbReference>
<dbReference type="AlphaFoldDB" id="A0AAN6RZ11"/>
<dbReference type="Gene3D" id="3.90.180.10">
    <property type="entry name" value="Medium-chain alcohol dehydrogenases, catalytic domain"/>
    <property type="match status" value="1"/>
</dbReference>
<dbReference type="EMBL" id="MU853991">
    <property type="protein sequence ID" value="KAK3934430.1"/>
    <property type="molecule type" value="Genomic_DNA"/>
</dbReference>
<dbReference type="SUPFAM" id="SSF51735">
    <property type="entry name" value="NAD(P)-binding Rossmann-fold domains"/>
    <property type="match status" value="1"/>
</dbReference>
<keyword evidence="2" id="KW-0560">Oxidoreductase</keyword>
<comment type="caution">
    <text evidence="4">The sequence shown here is derived from an EMBL/GenBank/DDBJ whole genome shotgun (WGS) entry which is preliminary data.</text>
</comment>
<dbReference type="Pfam" id="PF08240">
    <property type="entry name" value="ADH_N"/>
    <property type="match status" value="1"/>
</dbReference>
<evidence type="ECO:0000256" key="1">
    <source>
        <dbReference type="ARBA" id="ARBA00008072"/>
    </source>
</evidence>
<gene>
    <name evidence="4" type="ORF">QBC46DRAFT_454188</name>
</gene>
<dbReference type="Gene3D" id="3.40.50.720">
    <property type="entry name" value="NAD(P)-binding Rossmann-like Domain"/>
    <property type="match status" value="1"/>
</dbReference>
<sequence>MPPNQAAYQPFKKAPSLLVKEAPYPTLTSASDGANQIVVRNGAVAVNPIDWLIQSRGDIMFTHLKYPDVVLGHDLAGEVVEVGPSVTRFRVGDRVVGFARGPEKTVNSSAESAFQQHTVLREEYASPLPADMTYAQAAVLPLALATAAAALFDKAQLGLQLPPTTTTARQPPNNHAVVKKTVIIWGGSTSVGCSAIQLAVAAGYEVFSTASPKNFAYLRKLGAARVWDYRSPTVTRDIVAALKEEEDRKVAGAVSIGAGAAERCMEILDGLPSDAKNINKFVAMVTFPVPEKAPQSLVFLRTAAYYVSWLVAYKTKGAMKGVRSNLVLVSAEISRRVFTEFLPTALELGLVTAAPEPRVVGHGLESVQKAFELQKQGVSAEKLVVTL</sequence>
<dbReference type="PANTHER" id="PTHR45348:SF2">
    <property type="entry name" value="ZINC-TYPE ALCOHOL DEHYDROGENASE-LIKE PROTEIN C2E1P3.01"/>
    <property type="match status" value="1"/>
</dbReference>
<keyword evidence="5" id="KW-1185">Reference proteome</keyword>
<evidence type="ECO:0000256" key="2">
    <source>
        <dbReference type="ARBA" id="ARBA00023002"/>
    </source>
</evidence>